<dbReference type="PATRIC" id="fig|1283301.3.peg.280"/>
<reference evidence="1 2" key="1">
    <citation type="submission" date="2013-02" db="EMBL/GenBank/DDBJ databases">
        <title>Draft Genome Sequence of Streptomyces afghaniensis, Which Produces Compounds of the Julimycin B-Complex.</title>
        <authorList>
            <person name="Gruening B.A."/>
            <person name="Praeg A."/>
            <person name="Erxleben A."/>
            <person name="Guenther S."/>
            <person name="Fiedler H.-P."/>
            <person name="Goodfellow M."/>
            <person name="Mueller M."/>
        </authorList>
    </citation>
    <scope>NUCLEOTIDE SEQUENCE [LARGE SCALE GENOMIC DNA]</scope>
    <source>
        <strain evidence="1 2">772</strain>
    </source>
</reference>
<evidence type="ECO:0000313" key="1">
    <source>
        <dbReference type="EMBL" id="EPJ42651.1"/>
    </source>
</evidence>
<organism evidence="1 2">
    <name type="scientific">Streptomyces afghaniensis 772</name>
    <dbReference type="NCBI Taxonomy" id="1283301"/>
    <lineage>
        <taxon>Bacteria</taxon>
        <taxon>Bacillati</taxon>
        <taxon>Actinomycetota</taxon>
        <taxon>Actinomycetes</taxon>
        <taxon>Kitasatosporales</taxon>
        <taxon>Streptomycetaceae</taxon>
        <taxon>Streptomyces</taxon>
    </lineage>
</organism>
<evidence type="ECO:0000313" key="2">
    <source>
        <dbReference type="Proteomes" id="UP000015001"/>
    </source>
</evidence>
<comment type="caution">
    <text evidence="1">The sequence shown here is derived from an EMBL/GenBank/DDBJ whole genome shotgun (WGS) entry which is preliminary data.</text>
</comment>
<sequence length="54" mass="5612">MLRAATTAAIVAGGGRSMTLDSRAQRLAREGMFLLVQAQTAEARRTHLGALASG</sequence>
<name>S4MZF4_9ACTN</name>
<dbReference type="AlphaFoldDB" id="S4MZF4"/>
<dbReference type="HOGENOM" id="CLU_3048245_0_0_11"/>
<accession>S4MZF4</accession>
<dbReference type="Proteomes" id="UP000015001">
    <property type="component" value="Unassembled WGS sequence"/>
</dbReference>
<evidence type="ECO:0008006" key="3">
    <source>
        <dbReference type="Google" id="ProtNLM"/>
    </source>
</evidence>
<dbReference type="EMBL" id="AOPY01001112">
    <property type="protein sequence ID" value="EPJ42651.1"/>
    <property type="molecule type" value="Genomic_DNA"/>
</dbReference>
<keyword evidence="2" id="KW-1185">Reference proteome</keyword>
<proteinExistence type="predicted"/>
<protein>
    <recommendedName>
        <fullName evidence="3">Acyl-CoA dehydrogenase/oxidase C-terminal domain-containing protein</fullName>
    </recommendedName>
</protein>
<gene>
    <name evidence="1" type="ORF">STAFG_0294</name>
</gene>